<dbReference type="CDD" id="cd00082">
    <property type="entry name" value="HisKA"/>
    <property type="match status" value="1"/>
</dbReference>
<evidence type="ECO:0000256" key="12">
    <source>
        <dbReference type="ARBA" id="ARBA00023012"/>
    </source>
</evidence>
<dbReference type="SMART" id="SM00387">
    <property type="entry name" value="HATPase_c"/>
    <property type="match status" value="1"/>
</dbReference>
<feature type="transmembrane region" description="Helical" evidence="14">
    <location>
        <begin position="176"/>
        <end position="196"/>
    </location>
</feature>
<gene>
    <name evidence="17" type="ORF">FRC54_09915</name>
</gene>
<dbReference type="GO" id="GO:0000155">
    <property type="term" value="F:phosphorelay sensor kinase activity"/>
    <property type="evidence" value="ECO:0007669"/>
    <property type="project" value="InterPro"/>
</dbReference>
<evidence type="ECO:0000256" key="5">
    <source>
        <dbReference type="ARBA" id="ARBA00022553"/>
    </source>
</evidence>
<keyword evidence="8" id="KW-0547">Nucleotide-binding</keyword>
<dbReference type="PANTHER" id="PTHR45528:SF1">
    <property type="entry name" value="SENSOR HISTIDINE KINASE CPXA"/>
    <property type="match status" value="1"/>
</dbReference>
<reference evidence="17" key="1">
    <citation type="journal article" date="2020" name="Appl. Environ. Microbiol.">
        <title>Medium-Chain Fatty Acid Synthesis by 'Candidatus Weimeria bifida' gen. nov., sp. nov., and 'Candidatus Pseudoramibacter fermentans' sp. nov.</title>
        <authorList>
            <person name="Scarborough M.J."/>
            <person name="Myers K.S."/>
            <person name="Donohue T.J."/>
            <person name="Noguera D.R."/>
        </authorList>
    </citation>
    <scope>NUCLEOTIDE SEQUENCE</scope>
    <source>
        <strain evidence="17">LCO1.1</strain>
    </source>
</reference>
<dbReference type="SUPFAM" id="SSF55874">
    <property type="entry name" value="ATPase domain of HSP90 chaperone/DNA topoisomerase II/histidine kinase"/>
    <property type="match status" value="1"/>
</dbReference>
<dbReference type="AlphaFoldDB" id="A0A6N7J0P3"/>
<dbReference type="Pfam" id="PF02518">
    <property type="entry name" value="HATPase_c"/>
    <property type="match status" value="1"/>
</dbReference>
<evidence type="ECO:0000256" key="14">
    <source>
        <dbReference type="SAM" id="Phobius"/>
    </source>
</evidence>
<comment type="catalytic activity">
    <reaction evidence="1">
        <text>ATP + protein L-histidine = ADP + protein N-phospho-L-histidine.</text>
        <dbReference type="EC" id="2.7.13.3"/>
    </reaction>
</comment>
<keyword evidence="6" id="KW-0808">Transferase</keyword>
<dbReference type="InterPro" id="IPR050398">
    <property type="entry name" value="HssS/ArlS-like"/>
</dbReference>
<evidence type="ECO:0000256" key="13">
    <source>
        <dbReference type="ARBA" id="ARBA00023136"/>
    </source>
</evidence>
<organism evidence="17 18">
    <name type="scientific">Candidatus Weimeria bifida</name>
    <dbReference type="NCBI Taxonomy" id="2599074"/>
    <lineage>
        <taxon>Bacteria</taxon>
        <taxon>Bacillati</taxon>
        <taxon>Bacillota</taxon>
        <taxon>Clostridia</taxon>
        <taxon>Lachnospirales</taxon>
        <taxon>Lachnospiraceae</taxon>
        <taxon>Candidatus Weimeria</taxon>
    </lineage>
</organism>
<evidence type="ECO:0000256" key="3">
    <source>
        <dbReference type="ARBA" id="ARBA00012438"/>
    </source>
</evidence>
<dbReference type="PROSITE" id="PS50109">
    <property type="entry name" value="HIS_KIN"/>
    <property type="match status" value="1"/>
</dbReference>
<evidence type="ECO:0000313" key="17">
    <source>
        <dbReference type="EMBL" id="MQN02187.1"/>
    </source>
</evidence>
<keyword evidence="11 14" id="KW-1133">Transmembrane helix</keyword>
<protein>
    <recommendedName>
        <fullName evidence="3">histidine kinase</fullName>
        <ecNumber evidence="3">2.7.13.3</ecNumber>
    </recommendedName>
</protein>
<evidence type="ECO:0000256" key="11">
    <source>
        <dbReference type="ARBA" id="ARBA00022989"/>
    </source>
</evidence>
<dbReference type="SUPFAM" id="SSF158472">
    <property type="entry name" value="HAMP domain-like"/>
    <property type="match status" value="1"/>
</dbReference>
<evidence type="ECO:0000256" key="7">
    <source>
        <dbReference type="ARBA" id="ARBA00022692"/>
    </source>
</evidence>
<keyword evidence="13 14" id="KW-0472">Membrane</keyword>
<feature type="domain" description="Histidine kinase" evidence="15">
    <location>
        <begin position="264"/>
        <end position="485"/>
    </location>
</feature>
<feature type="domain" description="HAMP" evidence="16">
    <location>
        <begin position="197"/>
        <end position="249"/>
    </location>
</feature>
<dbReference type="GO" id="GO:0005524">
    <property type="term" value="F:ATP binding"/>
    <property type="evidence" value="ECO:0007669"/>
    <property type="project" value="UniProtKB-KW"/>
</dbReference>
<dbReference type="EMBL" id="VOGC01000008">
    <property type="protein sequence ID" value="MQN02187.1"/>
    <property type="molecule type" value="Genomic_DNA"/>
</dbReference>
<comment type="caution">
    <text evidence="17">The sequence shown here is derived from an EMBL/GenBank/DDBJ whole genome shotgun (WGS) entry which is preliminary data.</text>
</comment>
<keyword evidence="5" id="KW-0597">Phosphoprotein</keyword>
<keyword evidence="4" id="KW-1003">Cell membrane</keyword>
<keyword evidence="7 14" id="KW-0812">Transmembrane</keyword>
<dbReference type="SMART" id="SM00304">
    <property type="entry name" value="HAMP"/>
    <property type="match status" value="1"/>
</dbReference>
<comment type="subcellular location">
    <subcellularLocation>
        <location evidence="2">Cell membrane</location>
        <topology evidence="2">Multi-pass membrane protein</topology>
    </subcellularLocation>
</comment>
<evidence type="ECO:0000259" key="15">
    <source>
        <dbReference type="PROSITE" id="PS50109"/>
    </source>
</evidence>
<feature type="transmembrane region" description="Helical" evidence="14">
    <location>
        <begin position="7"/>
        <end position="29"/>
    </location>
</feature>
<evidence type="ECO:0000256" key="8">
    <source>
        <dbReference type="ARBA" id="ARBA00022741"/>
    </source>
</evidence>
<evidence type="ECO:0000256" key="2">
    <source>
        <dbReference type="ARBA" id="ARBA00004651"/>
    </source>
</evidence>
<sequence length="491" mass="55351">MKLKTKFILNILLIVLLPIVLIFIFASFATRTKARSSGSHPGNLYFSNSVDDLAAYTDSDVMELTELAKNHPEKFLDKDAVKRENSKLAKKNSYLVVVADSKLTYDGAANGMRPIYSELPQYGRLKKGDVLLIRLQKERGLLKEVDFKTRGQTGQVFVITPAGSIVPGSRKIVCYYLFWLVAILFITGIVASMLLYRNMIKKVRQMQQAAENIHEGDLDTKIEVRGNDELTELAQSMERMRVKLLSNAEQKVADEESNRQFMSNISHDLKTPLTSIIGYSEGILDGIAKDPEKLKKYVGTIHTKAVDMNALLNELSEFLKLDMHEIPYHFDTINANGYFDDFAEETWDELADAGADFSYKNTLPTDTVIFADPAQINRVLHNLVSNAIKYRREDTKLSVEFRVHDAGDFIQAELCDNGRGISPEDVPHVFDRLFRADKARNTGIRGNGIGLSIVKQIVEDHGGQVWVTSRKNEGSTFYFMLKKIQQHSAAL</sequence>
<dbReference type="Pfam" id="PF00672">
    <property type="entry name" value="HAMP"/>
    <property type="match status" value="1"/>
</dbReference>
<dbReference type="CDD" id="cd06225">
    <property type="entry name" value="HAMP"/>
    <property type="match status" value="1"/>
</dbReference>
<dbReference type="InterPro" id="IPR036097">
    <property type="entry name" value="HisK_dim/P_sf"/>
</dbReference>
<dbReference type="GO" id="GO:0005886">
    <property type="term" value="C:plasma membrane"/>
    <property type="evidence" value="ECO:0007669"/>
    <property type="project" value="UniProtKB-SubCell"/>
</dbReference>
<dbReference type="InterPro" id="IPR003660">
    <property type="entry name" value="HAMP_dom"/>
</dbReference>
<evidence type="ECO:0000259" key="16">
    <source>
        <dbReference type="PROSITE" id="PS50885"/>
    </source>
</evidence>
<dbReference type="SMART" id="SM00388">
    <property type="entry name" value="HisKA"/>
    <property type="match status" value="1"/>
</dbReference>
<dbReference type="Pfam" id="PF00512">
    <property type="entry name" value="HisKA"/>
    <property type="match status" value="1"/>
</dbReference>
<dbReference type="Gene3D" id="6.10.340.10">
    <property type="match status" value="1"/>
</dbReference>
<dbReference type="InterPro" id="IPR003661">
    <property type="entry name" value="HisK_dim/P_dom"/>
</dbReference>
<dbReference type="PRINTS" id="PR00344">
    <property type="entry name" value="BCTRLSENSOR"/>
</dbReference>
<name>A0A6N7J0P3_9FIRM</name>
<evidence type="ECO:0000313" key="18">
    <source>
        <dbReference type="Proteomes" id="UP000460257"/>
    </source>
</evidence>
<keyword evidence="12" id="KW-0902">Two-component regulatory system</keyword>
<dbReference type="PANTHER" id="PTHR45528">
    <property type="entry name" value="SENSOR HISTIDINE KINASE CPXA"/>
    <property type="match status" value="1"/>
</dbReference>
<keyword evidence="9 17" id="KW-0418">Kinase</keyword>
<proteinExistence type="predicted"/>
<dbReference type="InterPro" id="IPR003594">
    <property type="entry name" value="HATPase_dom"/>
</dbReference>
<evidence type="ECO:0000256" key="4">
    <source>
        <dbReference type="ARBA" id="ARBA00022475"/>
    </source>
</evidence>
<dbReference type="Gene3D" id="3.30.565.10">
    <property type="entry name" value="Histidine kinase-like ATPase, C-terminal domain"/>
    <property type="match status" value="1"/>
</dbReference>
<dbReference type="Proteomes" id="UP000460257">
    <property type="component" value="Unassembled WGS sequence"/>
</dbReference>
<dbReference type="InterPro" id="IPR036890">
    <property type="entry name" value="HATPase_C_sf"/>
</dbReference>
<dbReference type="InterPro" id="IPR005467">
    <property type="entry name" value="His_kinase_dom"/>
</dbReference>
<evidence type="ECO:0000256" key="9">
    <source>
        <dbReference type="ARBA" id="ARBA00022777"/>
    </source>
</evidence>
<evidence type="ECO:0000256" key="1">
    <source>
        <dbReference type="ARBA" id="ARBA00000085"/>
    </source>
</evidence>
<dbReference type="Gene3D" id="1.10.287.130">
    <property type="match status" value="1"/>
</dbReference>
<dbReference type="FunFam" id="3.30.565.10:FF:000006">
    <property type="entry name" value="Sensor histidine kinase WalK"/>
    <property type="match status" value="1"/>
</dbReference>
<evidence type="ECO:0000256" key="6">
    <source>
        <dbReference type="ARBA" id="ARBA00022679"/>
    </source>
</evidence>
<evidence type="ECO:0000256" key="10">
    <source>
        <dbReference type="ARBA" id="ARBA00022840"/>
    </source>
</evidence>
<dbReference type="SUPFAM" id="SSF47384">
    <property type="entry name" value="Homodimeric domain of signal transducing histidine kinase"/>
    <property type="match status" value="1"/>
</dbReference>
<keyword evidence="10" id="KW-0067">ATP-binding</keyword>
<keyword evidence="18" id="KW-1185">Reference proteome</keyword>
<dbReference type="PROSITE" id="PS50885">
    <property type="entry name" value="HAMP"/>
    <property type="match status" value="1"/>
</dbReference>
<dbReference type="EC" id="2.7.13.3" evidence="3"/>
<dbReference type="InterPro" id="IPR004358">
    <property type="entry name" value="Sig_transdc_His_kin-like_C"/>
</dbReference>
<accession>A0A6N7J0P3</accession>